<dbReference type="Gene3D" id="1.10.3720.10">
    <property type="entry name" value="MetI-like"/>
    <property type="match status" value="1"/>
</dbReference>
<dbReference type="PROSITE" id="PS50928">
    <property type="entry name" value="ABC_TM1"/>
    <property type="match status" value="1"/>
</dbReference>
<evidence type="ECO:0000256" key="1">
    <source>
        <dbReference type="ARBA" id="ARBA00004651"/>
    </source>
</evidence>
<feature type="signal peptide" evidence="8">
    <location>
        <begin position="1"/>
        <end position="25"/>
    </location>
</feature>
<evidence type="ECO:0000313" key="11">
    <source>
        <dbReference type="Proteomes" id="UP000048984"/>
    </source>
</evidence>
<dbReference type="Proteomes" id="UP000048984">
    <property type="component" value="Unassembled WGS sequence"/>
</dbReference>
<feature type="transmembrane region" description="Helical" evidence="7">
    <location>
        <begin position="260"/>
        <end position="287"/>
    </location>
</feature>
<evidence type="ECO:0000256" key="2">
    <source>
        <dbReference type="ARBA" id="ARBA00022448"/>
    </source>
</evidence>
<keyword evidence="2 7" id="KW-0813">Transport</keyword>
<dbReference type="InterPro" id="IPR045621">
    <property type="entry name" value="BPD_transp_1_N"/>
</dbReference>
<keyword evidence="4 7" id="KW-0812">Transmembrane</keyword>
<dbReference type="PANTHER" id="PTHR43163:SF3">
    <property type="entry name" value="PEPTIDE ABC TRANSPORTER PERMEASE PROTEIN"/>
    <property type="match status" value="1"/>
</dbReference>
<accession>A0A0N8GFV9</accession>
<dbReference type="InterPro" id="IPR035906">
    <property type="entry name" value="MetI-like_sf"/>
</dbReference>
<keyword evidence="6 7" id="KW-0472">Membrane</keyword>
<name>A0A0N8GFV9_9HYPH</name>
<comment type="caution">
    <text evidence="10">The sequence shown here is derived from an EMBL/GenBank/DDBJ whole genome shotgun (WGS) entry which is preliminary data.</text>
</comment>
<dbReference type="EMBL" id="LJYW01000001">
    <property type="protein sequence ID" value="KPL55409.1"/>
    <property type="molecule type" value="Genomic_DNA"/>
</dbReference>
<evidence type="ECO:0000259" key="9">
    <source>
        <dbReference type="PROSITE" id="PS50928"/>
    </source>
</evidence>
<evidence type="ECO:0000313" key="10">
    <source>
        <dbReference type="EMBL" id="KPL55409.1"/>
    </source>
</evidence>
<dbReference type="AlphaFoldDB" id="A0A0N8GFV9"/>
<evidence type="ECO:0000256" key="3">
    <source>
        <dbReference type="ARBA" id="ARBA00022475"/>
    </source>
</evidence>
<reference evidence="10 11" key="1">
    <citation type="submission" date="2015-09" db="EMBL/GenBank/DDBJ databases">
        <authorList>
            <consortium name="Swine Surveillance"/>
        </authorList>
    </citation>
    <scope>NUCLEOTIDE SEQUENCE [LARGE SCALE GENOMIC DNA]</scope>
    <source>
        <strain evidence="10 11">16</strain>
    </source>
</reference>
<keyword evidence="11" id="KW-1185">Reference proteome</keyword>
<feature type="domain" description="ABC transmembrane type-1" evidence="9">
    <location>
        <begin position="119"/>
        <end position="323"/>
    </location>
</feature>
<evidence type="ECO:0000256" key="7">
    <source>
        <dbReference type="RuleBase" id="RU363032"/>
    </source>
</evidence>
<dbReference type="RefSeq" id="WP_054361575.1">
    <property type="nucleotide sequence ID" value="NZ_JAPCYQ010000001.1"/>
</dbReference>
<sequence length="337" mass="36518">MIQAVVRKFVSLVLTLLAASFLVFAVTEFSPGNVARKTLGPYAPQESVDLLYSKLGLNDPLPIRYARWLGVLVGAKADPLQDPALGLDFKDPRGDRYFLNFGYSSLYKVPVNDVIWKRLGNTALLAGLAFGLIVPLALVLGILAGMREGSVLDRTISVFGIVTTSVPEFASGVFLVAIFVVWLGWLPGTSPLDAGAGWPIWSQLILPVAVLVLYDTGYVVRMVRGSMAEVMSKAYIRTAILKGLPFRDVVVRHGVRNAMIAPFTVILLQINFLISGVVVTEMVFSYPGFGRMILEASLFGDIQLVEAATLIALVVAVATQFVSDIGYALLNPQIRLS</sequence>
<evidence type="ECO:0000256" key="6">
    <source>
        <dbReference type="ARBA" id="ARBA00023136"/>
    </source>
</evidence>
<keyword evidence="5 7" id="KW-1133">Transmembrane helix</keyword>
<evidence type="ECO:0000256" key="4">
    <source>
        <dbReference type="ARBA" id="ARBA00022692"/>
    </source>
</evidence>
<organism evidence="10 11">
    <name type="scientific">Prosthecodimorpha hirschii</name>
    <dbReference type="NCBI Taxonomy" id="665126"/>
    <lineage>
        <taxon>Bacteria</taxon>
        <taxon>Pseudomonadati</taxon>
        <taxon>Pseudomonadota</taxon>
        <taxon>Alphaproteobacteria</taxon>
        <taxon>Hyphomicrobiales</taxon>
        <taxon>Ancalomicrobiaceae</taxon>
        <taxon>Prosthecodimorpha</taxon>
    </lineage>
</organism>
<comment type="similarity">
    <text evidence="7">Belongs to the binding-protein-dependent transport system permease family.</text>
</comment>
<feature type="transmembrane region" description="Helical" evidence="7">
    <location>
        <begin position="123"/>
        <end position="146"/>
    </location>
</feature>
<feature type="chain" id="PRO_5006025701" evidence="8">
    <location>
        <begin position="26"/>
        <end position="337"/>
    </location>
</feature>
<dbReference type="PANTHER" id="PTHR43163">
    <property type="entry name" value="DIPEPTIDE TRANSPORT SYSTEM PERMEASE PROTEIN DPPB-RELATED"/>
    <property type="match status" value="1"/>
</dbReference>
<protein>
    <submittedName>
        <fullName evidence="10">ABC transporter permease</fullName>
    </submittedName>
</protein>
<gene>
    <name evidence="10" type="ORF">ABB55_26860</name>
</gene>
<dbReference type="STRING" id="665126.ABB55_26860"/>
<proteinExistence type="inferred from homology"/>
<feature type="transmembrane region" description="Helical" evidence="7">
    <location>
        <begin position="158"/>
        <end position="184"/>
    </location>
</feature>
<reference evidence="10 11" key="2">
    <citation type="submission" date="2015-10" db="EMBL/GenBank/DDBJ databases">
        <title>Draft Genome Sequence of Prosthecomicrobium hirschii ATCC 27832.</title>
        <authorList>
            <person name="Daniel J."/>
            <person name="Givan S.A."/>
            <person name="Brun Y.V."/>
            <person name="Brown P.J."/>
        </authorList>
    </citation>
    <scope>NUCLEOTIDE SEQUENCE [LARGE SCALE GENOMIC DNA]</scope>
    <source>
        <strain evidence="10 11">16</strain>
    </source>
</reference>
<dbReference type="Pfam" id="PF00528">
    <property type="entry name" value="BPD_transp_1"/>
    <property type="match status" value="1"/>
</dbReference>
<comment type="subcellular location">
    <subcellularLocation>
        <location evidence="1 7">Cell membrane</location>
        <topology evidence="1 7">Multi-pass membrane protein</topology>
    </subcellularLocation>
</comment>
<evidence type="ECO:0000256" key="5">
    <source>
        <dbReference type="ARBA" id="ARBA00022989"/>
    </source>
</evidence>
<dbReference type="InterPro" id="IPR000515">
    <property type="entry name" value="MetI-like"/>
</dbReference>
<dbReference type="GO" id="GO:0055085">
    <property type="term" value="P:transmembrane transport"/>
    <property type="evidence" value="ECO:0007669"/>
    <property type="project" value="InterPro"/>
</dbReference>
<keyword evidence="8" id="KW-0732">Signal</keyword>
<dbReference type="GO" id="GO:0005886">
    <property type="term" value="C:plasma membrane"/>
    <property type="evidence" value="ECO:0007669"/>
    <property type="project" value="UniProtKB-SubCell"/>
</dbReference>
<dbReference type="SUPFAM" id="SSF161098">
    <property type="entry name" value="MetI-like"/>
    <property type="match status" value="1"/>
</dbReference>
<dbReference type="Pfam" id="PF19300">
    <property type="entry name" value="BPD_transp_1_N"/>
    <property type="match status" value="1"/>
</dbReference>
<keyword evidence="3" id="KW-1003">Cell membrane</keyword>
<feature type="transmembrane region" description="Helical" evidence="7">
    <location>
        <begin position="307"/>
        <end position="330"/>
    </location>
</feature>
<evidence type="ECO:0000256" key="8">
    <source>
        <dbReference type="SAM" id="SignalP"/>
    </source>
</evidence>